<evidence type="ECO:0000313" key="3">
    <source>
        <dbReference type="Proteomes" id="UP000020406"/>
    </source>
</evidence>
<organism evidence="1 3">
    <name type="scientific">Xylella taiwanensis</name>
    <dbReference type="NCBI Taxonomy" id="1444770"/>
    <lineage>
        <taxon>Bacteria</taxon>
        <taxon>Pseudomonadati</taxon>
        <taxon>Pseudomonadota</taxon>
        <taxon>Gammaproteobacteria</taxon>
        <taxon>Lysobacterales</taxon>
        <taxon>Lysobacteraceae</taxon>
        <taxon>Xylella</taxon>
    </lineage>
</organism>
<evidence type="ECO:0000313" key="2">
    <source>
        <dbReference type="EMBL" id="MCD8472630.1"/>
    </source>
</evidence>
<keyword evidence="4" id="KW-1185">Reference proteome</keyword>
<dbReference type="Proteomes" id="UP000020406">
    <property type="component" value="Unassembled WGS sequence"/>
</dbReference>
<dbReference type="AlphaFoldDB" id="Z9JHA2"/>
<dbReference type="Proteomes" id="UP001430701">
    <property type="component" value="Unassembled WGS sequence"/>
</dbReference>
<evidence type="ECO:0000313" key="4">
    <source>
        <dbReference type="Proteomes" id="UP001430701"/>
    </source>
</evidence>
<reference evidence="2" key="2">
    <citation type="submission" date="2021-11" db="EMBL/GenBank/DDBJ databases">
        <title>Genome sequence of Xylella taiwanensis PLS432.</title>
        <authorList>
            <person name="Weng L.-W."/>
            <person name="Su C.-C."/>
            <person name="Tsai C.-W."/>
            <person name="Kuo C.-H."/>
        </authorList>
    </citation>
    <scope>NUCLEOTIDE SEQUENCE</scope>
    <source>
        <strain evidence="2">PLS432</strain>
    </source>
</reference>
<reference evidence="1 3" key="1">
    <citation type="journal article" date="2014" name="Genome Announc.">
        <title>Draft Genome Sequence of Xylella fastidiosa Pear Leaf Scorch Strain in Taiwan.</title>
        <authorList>
            <person name="Su C.C."/>
            <person name="Deng W.L."/>
            <person name="Jan F.J."/>
            <person name="Chang C.J."/>
            <person name="Huang H."/>
            <person name="Chen J."/>
        </authorList>
    </citation>
    <scope>NUCLEOTIDE SEQUENCE [LARGE SCALE GENOMIC DNA]</scope>
    <source>
        <strain evidence="1 3">PLS229</strain>
    </source>
</reference>
<dbReference type="EMBL" id="JDSQ01000031">
    <property type="protein sequence ID" value="EWS77122.1"/>
    <property type="molecule type" value="Genomic_DNA"/>
</dbReference>
<proteinExistence type="predicted"/>
<dbReference type="GeneID" id="68901818"/>
<evidence type="ECO:0000313" key="1">
    <source>
        <dbReference type="EMBL" id="EWS77122.1"/>
    </source>
</evidence>
<name>Z9JHA2_9GAMM</name>
<protein>
    <submittedName>
        <fullName evidence="1">Uncharacterized protein</fullName>
    </submittedName>
</protein>
<dbReference type="RefSeq" id="WP_038272779.1">
    <property type="nucleotide sequence ID" value="NZ_CP053627.1"/>
</dbReference>
<comment type="caution">
    <text evidence="1">The sequence shown here is derived from an EMBL/GenBank/DDBJ whole genome shotgun (WGS) entry which is preliminary data.</text>
</comment>
<dbReference type="EMBL" id="JAJPPU010000002">
    <property type="protein sequence ID" value="MCD8472630.1"/>
    <property type="molecule type" value="Genomic_DNA"/>
</dbReference>
<dbReference type="KEGG" id="xtw:AB672_10975"/>
<gene>
    <name evidence="1" type="ORF">AF72_12445</name>
    <name evidence="2" type="ORF">LPH55_03865</name>
</gene>
<dbReference type="STRING" id="1444770.AF72_12445"/>
<accession>Z9JHA2</accession>
<sequence>MTVINISPHDSPLLPSRRQRCLHDFKVDVAVAVGHAIAHVAPRHCDVPLGELGVAIHHFCGSLTADAEAHDDGAHPNVGETGAATLARDMDTGRLSRLDAAALGRRPPIWVVRSRDEHPSSVAVINMVAGDTIAGATPHRMGSTVFCPRVHPAALRHTETA</sequence>